<evidence type="ECO:0008006" key="3">
    <source>
        <dbReference type="Google" id="ProtNLM"/>
    </source>
</evidence>
<protein>
    <recommendedName>
        <fullName evidence="3">HNH domain-containing protein</fullName>
    </recommendedName>
</protein>
<dbReference type="AlphaFoldDB" id="A0A286RA40"/>
<dbReference type="EMBL" id="CP018477">
    <property type="protein sequence ID" value="ASV72835.1"/>
    <property type="molecule type" value="Genomic_DNA"/>
</dbReference>
<evidence type="ECO:0000313" key="1">
    <source>
        <dbReference type="EMBL" id="ASV72835.1"/>
    </source>
</evidence>
<evidence type="ECO:0000313" key="2">
    <source>
        <dbReference type="Proteomes" id="UP000215086"/>
    </source>
</evidence>
<name>A0A286RA40_9BACT</name>
<dbReference type="KEGG" id="ttf:THTE_0233"/>
<reference evidence="1 2" key="1">
    <citation type="journal article" name="Front. Microbiol.">
        <title>Sugar Metabolism of the First Thermophilic Planctomycete Thermogutta terrifontis: Comparative Genomic and Transcriptomic Approaches.</title>
        <authorList>
            <person name="Elcheninov A.G."/>
            <person name="Menzel P."/>
            <person name="Gudbergsdottir S.R."/>
            <person name="Slesarev A.I."/>
            <person name="Kadnikov V.V."/>
            <person name="Krogh A."/>
            <person name="Bonch-Osmolovskaya E.A."/>
            <person name="Peng X."/>
            <person name="Kublanov I.V."/>
        </authorList>
    </citation>
    <scope>NUCLEOTIDE SEQUENCE [LARGE SCALE GENOMIC DNA]</scope>
    <source>
        <strain evidence="1 2">R1</strain>
    </source>
</reference>
<gene>
    <name evidence="1" type="ORF">THTE_0233</name>
</gene>
<dbReference type="Proteomes" id="UP000215086">
    <property type="component" value="Chromosome"/>
</dbReference>
<accession>A0A286RA40</accession>
<organism evidence="1 2">
    <name type="scientific">Thermogutta terrifontis</name>
    <dbReference type="NCBI Taxonomy" id="1331910"/>
    <lineage>
        <taxon>Bacteria</taxon>
        <taxon>Pseudomonadati</taxon>
        <taxon>Planctomycetota</taxon>
        <taxon>Planctomycetia</taxon>
        <taxon>Pirellulales</taxon>
        <taxon>Thermoguttaceae</taxon>
        <taxon>Thermogutta</taxon>
    </lineage>
</organism>
<proteinExistence type="predicted"/>
<keyword evidence="2" id="KW-1185">Reference proteome</keyword>
<sequence length="77" mass="8936">MRFEDVYGKIGRGYIHVHHLVPPSAIGKRYRLNPKRDLRPVYANCHAMIHRRDPPYTIDKLKDIFKQGNPQAAINGN</sequence>